<evidence type="ECO:0000313" key="9">
    <source>
        <dbReference type="Proteomes" id="UP000028194"/>
    </source>
</evidence>
<dbReference type="KEGG" id="nev:NTE_00412"/>
<dbReference type="RefSeq" id="WP_148699454.1">
    <property type="nucleotide sequence ID" value="NZ_CP007174.1"/>
</dbReference>
<dbReference type="GO" id="GO:0009236">
    <property type="term" value="P:cobalamin biosynthetic process"/>
    <property type="evidence" value="ECO:0007669"/>
    <property type="project" value="UniProtKB-UniPathway"/>
</dbReference>
<dbReference type="Pfam" id="PF00590">
    <property type="entry name" value="TP_methylase"/>
    <property type="match status" value="1"/>
</dbReference>
<dbReference type="CDD" id="cd11641">
    <property type="entry name" value="Precorrin-4_C11-MT"/>
    <property type="match status" value="1"/>
</dbReference>
<dbReference type="EC" id="2.1.1.133" evidence="8"/>
<dbReference type="PANTHER" id="PTHR45790">
    <property type="entry name" value="SIROHEME SYNTHASE-RELATED"/>
    <property type="match status" value="1"/>
</dbReference>
<keyword evidence="3" id="KW-0169">Cobalamin biosynthesis</keyword>
<evidence type="ECO:0000259" key="7">
    <source>
        <dbReference type="Pfam" id="PF00590"/>
    </source>
</evidence>
<evidence type="ECO:0000256" key="2">
    <source>
        <dbReference type="ARBA" id="ARBA00005879"/>
    </source>
</evidence>
<proteinExistence type="inferred from homology"/>
<dbReference type="UniPathway" id="UPA00148"/>
<dbReference type="Gene3D" id="3.30.950.10">
    <property type="entry name" value="Methyltransferase, Cobalt-precorrin-4 Transmethylase, Domain 2"/>
    <property type="match status" value="1"/>
</dbReference>
<evidence type="ECO:0000256" key="1">
    <source>
        <dbReference type="ARBA" id="ARBA00004953"/>
    </source>
</evidence>
<dbReference type="InterPro" id="IPR014777">
    <property type="entry name" value="4pyrrole_Mease_sub1"/>
</dbReference>
<gene>
    <name evidence="8" type="ORF">NTE_00412</name>
</gene>
<dbReference type="AlphaFoldDB" id="A0A075MT46"/>
<dbReference type="OrthoDB" id="6633at2157"/>
<comment type="pathway">
    <text evidence="1">Cofactor biosynthesis; adenosylcobalamin biosynthesis.</text>
</comment>
<feature type="domain" description="Tetrapyrrole methylase" evidence="7">
    <location>
        <begin position="7"/>
        <end position="214"/>
    </location>
</feature>
<dbReference type="PANTHER" id="PTHR45790:SF4">
    <property type="entry name" value="COBALT-PRECORRIN-4 C(11)-METHYLTRANSFERASE"/>
    <property type="match status" value="1"/>
</dbReference>
<evidence type="ECO:0000256" key="3">
    <source>
        <dbReference type="ARBA" id="ARBA00022573"/>
    </source>
</evidence>
<evidence type="ECO:0000256" key="4">
    <source>
        <dbReference type="ARBA" id="ARBA00022603"/>
    </source>
</evidence>
<name>A0A075MT46_9ARCH</name>
<keyword evidence="5 8" id="KW-0808">Transferase</keyword>
<protein>
    <submittedName>
        <fullName evidence="8">Precorrin-4 C11-methyltransferase</fullName>
        <ecNumber evidence="8">2.1.1.133</ecNumber>
    </submittedName>
</protein>
<accession>A0A075MT46</accession>
<dbReference type="InterPro" id="IPR035996">
    <property type="entry name" value="4pyrrol_Methylase_sf"/>
</dbReference>
<dbReference type="EMBL" id="CP007174">
    <property type="protein sequence ID" value="AIF82494.1"/>
    <property type="molecule type" value="Genomic_DNA"/>
</dbReference>
<keyword evidence="6" id="KW-0949">S-adenosyl-L-methionine</keyword>
<comment type="similarity">
    <text evidence="2">Belongs to the precorrin methyltransferase family.</text>
</comment>
<dbReference type="PROSITE" id="PS00839">
    <property type="entry name" value="SUMT_1"/>
    <property type="match status" value="1"/>
</dbReference>
<dbReference type="NCBIfam" id="TIGR01465">
    <property type="entry name" value="cobM_cbiF"/>
    <property type="match status" value="1"/>
</dbReference>
<dbReference type="InterPro" id="IPR000878">
    <property type="entry name" value="4pyrrol_Mease"/>
</dbReference>
<dbReference type="SUPFAM" id="SSF53790">
    <property type="entry name" value="Tetrapyrrole methylase"/>
    <property type="match status" value="1"/>
</dbReference>
<dbReference type="InterPro" id="IPR014776">
    <property type="entry name" value="4pyrrole_Mease_sub2"/>
</dbReference>
<dbReference type="HOGENOM" id="CLU_011276_7_1_2"/>
<dbReference type="InterPro" id="IPR006362">
    <property type="entry name" value="Cbl_synth_CobM/CibF"/>
</dbReference>
<sequence>MQGDKKTVYFVGSGPGDPELITLKAKRLVEQADVIIYSGSLFNPKNLEYARKDAELHDAALIDREKIYQILRDSALAGKLAVRFHDGDPALFSTIREQIDKLEADGIACKVVPGVTAILGAAADLKLELTLPGITQTLIITRAELRTPVPEREAISELAKHGATMAFYLSVHLIGDVVKELLKGGVYTEQTPAAVVYRATWEDEKIIKGTLGDIAEKTKKERIIKTALIIVGDVIAPKKYEHAKVYDAGFTHGYRKAEEGSNKQKLQTTT</sequence>
<evidence type="ECO:0000256" key="5">
    <source>
        <dbReference type="ARBA" id="ARBA00022679"/>
    </source>
</evidence>
<keyword evidence="9" id="KW-1185">Reference proteome</keyword>
<evidence type="ECO:0000313" key="8">
    <source>
        <dbReference type="EMBL" id="AIF82494.1"/>
    </source>
</evidence>
<dbReference type="GO" id="GO:0046026">
    <property type="term" value="F:precorrin-4 C11-methyltransferase activity"/>
    <property type="evidence" value="ECO:0007669"/>
    <property type="project" value="UniProtKB-EC"/>
</dbReference>
<dbReference type="GO" id="GO:0032259">
    <property type="term" value="P:methylation"/>
    <property type="evidence" value="ECO:0007669"/>
    <property type="project" value="UniProtKB-KW"/>
</dbReference>
<dbReference type="Proteomes" id="UP000028194">
    <property type="component" value="Chromosome"/>
</dbReference>
<keyword evidence="4 8" id="KW-0489">Methyltransferase</keyword>
<dbReference type="STRING" id="1459636.NTE_00412"/>
<dbReference type="InterPro" id="IPR003043">
    <property type="entry name" value="Uropor_MeTrfase_CS"/>
</dbReference>
<organism evidence="8 9">
    <name type="scientific">Candidatus Nitrososphaera evergladensis SR1</name>
    <dbReference type="NCBI Taxonomy" id="1459636"/>
    <lineage>
        <taxon>Archaea</taxon>
        <taxon>Nitrososphaerota</taxon>
        <taxon>Nitrososphaeria</taxon>
        <taxon>Nitrososphaerales</taxon>
        <taxon>Nitrososphaeraceae</taxon>
        <taxon>Nitrososphaera</taxon>
    </lineage>
</organism>
<evidence type="ECO:0000256" key="6">
    <source>
        <dbReference type="ARBA" id="ARBA00022691"/>
    </source>
</evidence>
<dbReference type="Gene3D" id="3.40.1010.10">
    <property type="entry name" value="Cobalt-precorrin-4 Transmethylase, Domain 1"/>
    <property type="match status" value="1"/>
</dbReference>
<dbReference type="GeneID" id="41596292"/>
<dbReference type="eggNOG" id="arCOG00645">
    <property type="taxonomic scope" value="Archaea"/>
</dbReference>
<reference evidence="8 9" key="1">
    <citation type="journal article" date="2014" name="PLoS ONE">
        <title>Genome Sequence of Candidatus Nitrososphaera evergladensis from Group I.1b Enriched from Everglades Soil Reveals Novel Genomic Features of the Ammonia-Oxidizing Archaea.</title>
        <authorList>
            <person name="Zhalnina K.V."/>
            <person name="Dias R."/>
            <person name="Leonard M.T."/>
            <person name="Dorr de Quadros P."/>
            <person name="Camargo F.A."/>
            <person name="Drew J.C."/>
            <person name="Farmerie W.G."/>
            <person name="Daroub S.H."/>
            <person name="Triplett E.W."/>
        </authorList>
    </citation>
    <scope>NUCLEOTIDE SEQUENCE [LARGE SCALE GENOMIC DNA]</scope>
    <source>
        <strain evidence="8 9">SR1</strain>
    </source>
</reference>
<dbReference type="InterPro" id="IPR050161">
    <property type="entry name" value="Siro_Cobalamin_biosynth"/>
</dbReference>